<dbReference type="PANTHER" id="PTHR24221">
    <property type="entry name" value="ATP-BINDING CASSETTE SUB-FAMILY B"/>
    <property type="match status" value="1"/>
</dbReference>
<dbReference type="GO" id="GO:0016020">
    <property type="term" value="C:membrane"/>
    <property type="evidence" value="ECO:0007669"/>
    <property type="project" value="TreeGrafter"/>
</dbReference>
<feature type="non-terminal residue" evidence="1">
    <location>
        <position position="1"/>
    </location>
</feature>
<dbReference type="InterPro" id="IPR027417">
    <property type="entry name" value="P-loop_NTPase"/>
</dbReference>
<evidence type="ECO:0008006" key="3">
    <source>
        <dbReference type="Google" id="ProtNLM"/>
    </source>
</evidence>
<comment type="caution">
    <text evidence="1">The sequence shown here is derived from an EMBL/GenBank/DDBJ whole genome shotgun (WGS) entry which is preliminary data.</text>
</comment>
<protein>
    <recommendedName>
        <fullName evidence="3">ABC transporter domain-containing protein</fullName>
    </recommendedName>
</protein>
<accession>A0A8S2YRA1</accession>
<dbReference type="Proteomes" id="UP000681722">
    <property type="component" value="Unassembled WGS sequence"/>
</dbReference>
<name>A0A8S2YRA1_9BILA</name>
<organism evidence="1 2">
    <name type="scientific">Didymodactylos carnosus</name>
    <dbReference type="NCBI Taxonomy" id="1234261"/>
    <lineage>
        <taxon>Eukaryota</taxon>
        <taxon>Metazoa</taxon>
        <taxon>Spiralia</taxon>
        <taxon>Gnathifera</taxon>
        <taxon>Rotifera</taxon>
        <taxon>Eurotatoria</taxon>
        <taxon>Bdelloidea</taxon>
        <taxon>Philodinida</taxon>
        <taxon>Philodinidae</taxon>
        <taxon>Didymodactylos</taxon>
    </lineage>
</organism>
<dbReference type="PANTHER" id="PTHR24221:SF503">
    <property type="entry name" value="MITOCHONDRIAL POTASSIUM CHANNEL ATP-BINDING SUBUNIT"/>
    <property type="match status" value="1"/>
</dbReference>
<gene>
    <name evidence="1" type="ORF">SRO942_LOCUS47852</name>
</gene>
<sequence>VTELVKAGSSADSFIDLFERQPSINNTATDGLILVNPSHLSLIDGNNVSDLNLQWYRSQLGLIGQEPVLFDLTIRENIAYGDHSRSVEQISLDEIIEAAKKANIHEFIQALPLVLNYPSLCCWVLDPTSFLFALGL</sequence>
<dbReference type="EMBL" id="CAJOBC010120767">
    <property type="protein sequence ID" value="CAF4573205.1"/>
    <property type="molecule type" value="Genomic_DNA"/>
</dbReference>
<dbReference type="Gene3D" id="3.40.50.300">
    <property type="entry name" value="P-loop containing nucleotide triphosphate hydrolases"/>
    <property type="match status" value="1"/>
</dbReference>
<dbReference type="GO" id="GO:0042626">
    <property type="term" value="F:ATPase-coupled transmembrane transporter activity"/>
    <property type="evidence" value="ECO:0007669"/>
    <property type="project" value="TreeGrafter"/>
</dbReference>
<dbReference type="AlphaFoldDB" id="A0A8S2YRA1"/>
<reference evidence="1" key="1">
    <citation type="submission" date="2021-02" db="EMBL/GenBank/DDBJ databases">
        <authorList>
            <person name="Nowell W R."/>
        </authorList>
    </citation>
    <scope>NUCLEOTIDE SEQUENCE</scope>
</reference>
<dbReference type="OrthoDB" id="6500128at2759"/>
<evidence type="ECO:0000313" key="2">
    <source>
        <dbReference type="Proteomes" id="UP000681722"/>
    </source>
</evidence>
<dbReference type="SUPFAM" id="SSF52540">
    <property type="entry name" value="P-loop containing nucleoside triphosphate hydrolases"/>
    <property type="match status" value="1"/>
</dbReference>
<evidence type="ECO:0000313" key="1">
    <source>
        <dbReference type="EMBL" id="CAF4573205.1"/>
    </source>
</evidence>
<dbReference type="InterPro" id="IPR039421">
    <property type="entry name" value="Type_1_exporter"/>
</dbReference>
<proteinExistence type="predicted"/>